<organism evidence="2 3">
    <name type="scientific">Epicoccum nigrum</name>
    <name type="common">Soil fungus</name>
    <name type="synonym">Epicoccum purpurascens</name>
    <dbReference type="NCBI Taxonomy" id="105696"/>
    <lineage>
        <taxon>Eukaryota</taxon>
        <taxon>Fungi</taxon>
        <taxon>Dikarya</taxon>
        <taxon>Ascomycota</taxon>
        <taxon>Pezizomycotina</taxon>
        <taxon>Dothideomycetes</taxon>
        <taxon>Pleosporomycetidae</taxon>
        <taxon>Pleosporales</taxon>
        <taxon>Pleosporineae</taxon>
        <taxon>Didymellaceae</taxon>
        <taxon>Epicoccum</taxon>
    </lineage>
</organism>
<protein>
    <recommendedName>
        <fullName evidence="4">Arrestin-like N-terminal domain-containing protein</fullName>
    </recommendedName>
</protein>
<feature type="region of interest" description="Disordered" evidence="1">
    <location>
        <begin position="426"/>
        <end position="449"/>
    </location>
</feature>
<name>A0A1Y2LWL3_EPING</name>
<dbReference type="AlphaFoldDB" id="A0A1Y2LWL3"/>
<evidence type="ECO:0000313" key="3">
    <source>
        <dbReference type="Proteomes" id="UP000193240"/>
    </source>
</evidence>
<dbReference type="EMBL" id="KZ107846">
    <property type="protein sequence ID" value="OSS48220.1"/>
    <property type="molecule type" value="Genomic_DNA"/>
</dbReference>
<proteinExistence type="predicted"/>
<dbReference type="Proteomes" id="UP000193240">
    <property type="component" value="Unassembled WGS sequence"/>
</dbReference>
<reference evidence="2 3" key="1">
    <citation type="journal article" date="2017" name="Genome Announc.">
        <title>Genome sequence of the saprophytic ascomycete Epicoccum nigrum ICMP 19927 strain isolated from New Zealand.</title>
        <authorList>
            <person name="Fokin M."/>
            <person name="Fleetwood D."/>
            <person name="Weir B.S."/>
            <person name="Villas-Boas S.G."/>
        </authorList>
    </citation>
    <scope>NUCLEOTIDE SEQUENCE [LARGE SCALE GENOMIC DNA]</scope>
    <source>
        <strain evidence="2 3">ICMP 19927</strain>
    </source>
</reference>
<accession>A0A1Y2LWL3</accession>
<sequence length="449" mass="50077">MRTGSVSAAGASHTNLAQNPLYIDVFSDAKHVYTAGDLVHGVVRVDPTARPQNVSIVFKGISVLYGKHAGCKTELFSLEQGLFTSSGAGENYDILRQGTAADGRVELTFQFIFPHVAVETPLAGRSWHYSKDSYGHPRFQHSPGFPLPPSCTTLMKTEVAVTSGVSYYLEARADSSLRIRQEVKFMPPAPEYDLSLLQPNLDFGTTLPKQQCRYKFIRTRKLLPPTTEQRNSKLSRMKDFLVEKELFFSIETFDEIPFYRFNVLATPPRVIVIGSDFPLHITLQHLDRSASVPGPPPLFLRRVRVQVVSTYETFVPQPHNSVTRGAEHIDRAQRTTTLLDTKFNTGDGLKLEDGINIANLGELQIHKEDDRFVPSFSSYGMTLEHELQVEMWGECVKNEWSGIVCKEKVQLVSAWTFGQALGEEDDGGLGQALESLPPQAFPPPEYGTV</sequence>
<evidence type="ECO:0000313" key="2">
    <source>
        <dbReference type="EMBL" id="OSS48220.1"/>
    </source>
</evidence>
<dbReference type="OMA" id="PRFQHSP"/>
<keyword evidence="3" id="KW-1185">Reference proteome</keyword>
<evidence type="ECO:0008006" key="4">
    <source>
        <dbReference type="Google" id="ProtNLM"/>
    </source>
</evidence>
<feature type="compositionally biased region" description="Pro residues" evidence="1">
    <location>
        <begin position="439"/>
        <end position="449"/>
    </location>
</feature>
<evidence type="ECO:0000256" key="1">
    <source>
        <dbReference type="SAM" id="MobiDB-lite"/>
    </source>
</evidence>
<gene>
    <name evidence="2" type="ORF">B5807_07679</name>
</gene>
<dbReference type="InParanoid" id="A0A1Y2LWL3"/>